<sequence length="373" mass="41405">MMSRSWLLSLLLPAMAAAQQPMGPSVSQPEPEAVILHLDESTKSFQPDSALLSPEKTAEQVLRYINSSRATGSPRPLGLAQGLLNQIPETRWSSRLYLLRATLHQRLHRFDEAQADLDRVLDAQPNNRQALLTRYSIALTQGDLGRAEGACRRLGQIKPGLLADTCRLELEGFGDQPERAFGALSQRIAQARGESRVILDWARVTLADMASRHGLAGAGRYWARALQSDSKDLYRRARFADWLLAQGRPNAALAMTHGYEDVDPLAVLRAIAMTRLDHPQRDELVRSLAARFEEARWRGEFLHEWEYGRFLLDVTGEPTLALTMAKSNWATQRAYPDRQLLVRAAQAAGDQAILKSVQINSAAVGGRGLIGDE</sequence>
<evidence type="ECO:0000313" key="4">
    <source>
        <dbReference type="Proteomes" id="UP000298049"/>
    </source>
</evidence>
<keyword evidence="1" id="KW-0802">TPR repeat</keyword>
<dbReference type="PROSITE" id="PS50005">
    <property type="entry name" value="TPR"/>
    <property type="match status" value="1"/>
</dbReference>
<dbReference type="AlphaFoldDB" id="A0A4P7XFS4"/>
<feature type="repeat" description="TPR" evidence="1">
    <location>
        <begin position="94"/>
        <end position="127"/>
    </location>
</feature>
<accession>A0A4P7XFS4</accession>
<protein>
    <submittedName>
        <fullName evidence="3">Uncharacterized protein</fullName>
    </submittedName>
</protein>
<dbReference type="RefSeq" id="WP_136546739.1">
    <property type="nucleotide sequence ID" value="NZ_CP031093.1"/>
</dbReference>
<evidence type="ECO:0000256" key="2">
    <source>
        <dbReference type="SAM" id="SignalP"/>
    </source>
</evidence>
<reference evidence="3 4" key="1">
    <citation type="submission" date="2018-07" db="EMBL/GenBank/DDBJ databases">
        <title>Marsedoiliclastica nanhaica gen. nov. sp. nov., a novel marine hydrocarbonoclastic bacterium isolated from an in-situ enriched hydrocarbon-degrading consortium in deep-sea sediment.</title>
        <authorList>
            <person name="Dong C."/>
            <person name="Ma T."/>
            <person name="Liu R."/>
            <person name="Shao Z."/>
        </authorList>
    </citation>
    <scope>NUCLEOTIDE SEQUENCE [LARGE SCALE GENOMIC DNA]</scope>
    <source>
        <strain evidence="4">soil36-7</strain>
    </source>
</reference>
<dbReference type="KEGG" id="hmi:soil367_02960"/>
<evidence type="ECO:0000256" key="1">
    <source>
        <dbReference type="PROSITE-ProRule" id="PRU00339"/>
    </source>
</evidence>
<dbReference type="OrthoDB" id="9777400at2"/>
<organism evidence="3 4">
    <name type="scientific">Hydrocarboniclastica marina</name>
    <dbReference type="NCBI Taxonomy" id="2259620"/>
    <lineage>
        <taxon>Bacteria</taxon>
        <taxon>Pseudomonadati</taxon>
        <taxon>Pseudomonadota</taxon>
        <taxon>Gammaproteobacteria</taxon>
        <taxon>Alteromonadales</taxon>
        <taxon>Alteromonadaceae</taxon>
        <taxon>Hydrocarboniclastica</taxon>
    </lineage>
</organism>
<dbReference type="SUPFAM" id="SSF48452">
    <property type="entry name" value="TPR-like"/>
    <property type="match status" value="1"/>
</dbReference>
<dbReference type="EMBL" id="CP031093">
    <property type="protein sequence ID" value="QCF24982.1"/>
    <property type="molecule type" value="Genomic_DNA"/>
</dbReference>
<dbReference type="Gene3D" id="1.25.40.10">
    <property type="entry name" value="Tetratricopeptide repeat domain"/>
    <property type="match status" value="1"/>
</dbReference>
<name>A0A4P7XFS4_9ALTE</name>
<dbReference type="InterPro" id="IPR019734">
    <property type="entry name" value="TPR_rpt"/>
</dbReference>
<gene>
    <name evidence="3" type="ORF">soil367_02960</name>
</gene>
<dbReference type="InterPro" id="IPR011990">
    <property type="entry name" value="TPR-like_helical_dom_sf"/>
</dbReference>
<keyword evidence="2" id="KW-0732">Signal</keyword>
<feature type="signal peptide" evidence="2">
    <location>
        <begin position="1"/>
        <end position="18"/>
    </location>
</feature>
<feature type="chain" id="PRO_5020763175" evidence="2">
    <location>
        <begin position="19"/>
        <end position="373"/>
    </location>
</feature>
<dbReference type="Proteomes" id="UP000298049">
    <property type="component" value="Chromosome"/>
</dbReference>
<keyword evidence="4" id="KW-1185">Reference proteome</keyword>
<evidence type="ECO:0000313" key="3">
    <source>
        <dbReference type="EMBL" id="QCF24982.1"/>
    </source>
</evidence>
<proteinExistence type="predicted"/>